<dbReference type="RefSeq" id="XP_022090433.1">
    <property type="nucleotide sequence ID" value="XM_022234741.1"/>
</dbReference>
<evidence type="ECO:0000256" key="3">
    <source>
        <dbReference type="SAM" id="MobiDB-lite"/>
    </source>
</evidence>
<dbReference type="GO" id="GO:0005930">
    <property type="term" value="C:axoneme"/>
    <property type="evidence" value="ECO:0007669"/>
    <property type="project" value="TreeGrafter"/>
</dbReference>
<dbReference type="GeneID" id="110979170"/>
<dbReference type="InterPro" id="IPR051876">
    <property type="entry name" value="ODA-DC/CCD"/>
</dbReference>
<evidence type="ECO:0000256" key="1">
    <source>
        <dbReference type="ARBA" id="ARBA00023054"/>
    </source>
</evidence>
<evidence type="ECO:0000259" key="4">
    <source>
        <dbReference type="Pfam" id="PF21773"/>
    </source>
</evidence>
<organism evidence="5 6">
    <name type="scientific">Acanthaster planci</name>
    <name type="common">Crown-of-thorns starfish</name>
    <dbReference type="NCBI Taxonomy" id="133434"/>
    <lineage>
        <taxon>Eukaryota</taxon>
        <taxon>Metazoa</taxon>
        <taxon>Echinodermata</taxon>
        <taxon>Eleutherozoa</taxon>
        <taxon>Asterozoa</taxon>
        <taxon>Asteroidea</taxon>
        <taxon>Valvatacea</taxon>
        <taxon>Valvatida</taxon>
        <taxon>Acanthasteridae</taxon>
        <taxon>Acanthaster</taxon>
    </lineage>
</organism>
<feature type="compositionally biased region" description="Acidic residues" evidence="3">
    <location>
        <begin position="503"/>
        <end position="515"/>
    </location>
</feature>
<dbReference type="PANTHER" id="PTHR21694:SF35">
    <property type="entry name" value="OUTER DYNEIN ARM-DOCKING COMPLEX SUBUNIT 1"/>
    <property type="match status" value="1"/>
</dbReference>
<dbReference type="Pfam" id="PF21773">
    <property type="entry name" value="ODAD1_CC"/>
    <property type="match status" value="1"/>
</dbReference>
<feature type="compositionally biased region" description="Basic and acidic residues" evidence="3">
    <location>
        <begin position="555"/>
        <end position="572"/>
    </location>
</feature>
<keyword evidence="5" id="KW-1185">Reference proteome</keyword>
<evidence type="ECO:0000313" key="6">
    <source>
        <dbReference type="RefSeq" id="XP_022090433.1"/>
    </source>
</evidence>
<dbReference type="GO" id="GO:0036158">
    <property type="term" value="P:outer dynein arm assembly"/>
    <property type="evidence" value="ECO:0007669"/>
    <property type="project" value="TreeGrafter"/>
</dbReference>
<keyword evidence="1 2" id="KW-0175">Coiled coil</keyword>
<dbReference type="CTD" id="160762"/>
<accession>A0A8B7YB35</accession>
<feature type="region of interest" description="Disordered" evidence="3">
    <location>
        <begin position="499"/>
        <end position="526"/>
    </location>
</feature>
<dbReference type="PANTHER" id="PTHR21694">
    <property type="entry name" value="COILED-COIL DOMAIN-CONTAINING PROTEIN 63"/>
    <property type="match status" value="1"/>
</dbReference>
<dbReference type="GO" id="GO:0003341">
    <property type="term" value="P:cilium movement"/>
    <property type="evidence" value="ECO:0007669"/>
    <property type="project" value="TreeGrafter"/>
</dbReference>
<protein>
    <submittedName>
        <fullName evidence="6">Coiled-coil domain-containing protein 63-like</fullName>
    </submittedName>
</protein>
<feature type="coiled-coil region" evidence="2">
    <location>
        <begin position="101"/>
        <end position="290"/>
    </location>
</feature>
<reference evidence="6" key="1">
    <citation type="submission" date="2025-08" db="UniProtKB">
        <authorList>
            <consortium name="RefSeq"/>
        </authorList>
    </citation>
    <scope>IDENTIFICATION</scope>
</reference>
<feature type="domain" description="ODAD1 central coiled coil region" evidence="4">
    <location>
        <begin position="150"/>
        <end position="436"/>
    </location>
</feature>
<evidence type="ECO:0000256" key="2">
    <source>
        <dbReference type="SAM" id="Coils"/>
    </source>
</evidence>
<evidence type="ECO:0000313" key="5">
    <source>
        <dbReference type="Proteomes" id="UP000694845"/>
    </source>
</evidence>
<feature type="region of interest" description="Disordered" evidence="3">
    <location>
        <begin position="548"/>
        <end position="572"/>
    </location>
</feature>
<proteinExistence type="predicted"/>
<dbReference type="Proteomes" id="UP000694845">
    <property type="component" value="Unplaced"/>
</dbReference>
<dbReference type="InterPro" id="IPR049258">
    <property type="entry name" value="ODAD1_CC"/>
</dbReference>
<dbReference type="OMA" id="CYKDTIC"/>
<feature type="coiled-coil region" evidence="2">
    <location>
        <begin position="342"/>
        <end position="376"/>
    </location>
</feature>
<name>A0A8B7YB35_ACAPL</name>
<gene>
    <name evidence="6" type="primary">LOC110979170</name>
</gene>
<feature type="region of interest" description="Disordered" evidence="3">
    <location>
        <begin position="1"/>
        <end position="22"/>
    </location>
</feature>
<dbReference type="OrthoDB" id="6766775at2759"/>
<dbReference type="KEGG" id="aplc:110979170"/>
<dbReference type="AlphaFoldDB" id="A0A8B7YB35"/>
<sequence length="572" mass="66104">MPRGGQRSASRRSDISDIDADQQMAETELAKLQRQYRIMEGDRNAYSIESQDLIRRQLAEISQLEAEKKELNKDLYLSDSQTNQARDSNNVDRLTELCSIRDDYNQKITEEKDQQREIQDKIRTKEREIRGQHREMGGVHASAQHTQKTQKAIRVKENRLHQANEKFNFMLTQNAKFREEIDSLRVERTRFENIRKKLEKELTELRQEIGEVIDQSTQAYDARDEAQAKMILLKEKADKDCAQHQQEMKELQRIIDHDRKLREFMTVKSKEREEDELLVALRQKREAEEGEKLRRERQEDSIEAYEAAFQRIAEITKETDLNKLVHKFIEVEDRNFALFNFVNEQNNEIEIQQDQIAEIQEEISEFKRQGSAMEEQRMTILKGLEEQQTQAAKDADASDAKLKSVNKILDQLKAGVESLFSKTNCDRSTINNMLGSAAGVTDETIMQYLGLIEQRTNELLAVSMYVDSKGAKEKEDVKVPSMLGKGPIPAPQQLMFMAPSTGDDYDSDQGSDLSDEETRPLTQSELKSRIMKGVLKKEAAASKKGFQYDLSVPSKDLKQKQAMPDKKRGGKR</sequence>